<comment type="caution">
    <text evidence="4">The sequence shown here is derived from an EMBL/GenBank/DDBJ whole genome shotgun (WGS) entry which is preliminary data.</text>
</comment>
<dbReference type="Pfam" id="PF01557">
    <property type="entry name" value="FAA_hydrolase"/>
    <property type="match status" value="1"/>
</dbReference>
<evidence type="ECO:0000313" key="4">
    <source>
        <dbReference type="EMBL" id="MDX6805957.1"/>
    </source>
</evidence>
<gene>
    <name evidence="4" type="ORF">SCD90_07760</name>
</gene>
<evidence type="ECO:0000256" key="2">
    <source>
        <dbReference type="ARBA" id="ARBA00022723"/>
    </source>
</evidence>
<dbReference type="PANTHER" id="PTHR42796">
    <property type="entry name" value="FUMARYLACETOACETATE HYDROLASE DOMAIN-CONTAINING PROTEIN 2A-RELATED"/>
    <property type="match status" value="1"/>
</dbReference>
<dbReference type="Proteomes" id="UP001274321">
    <property type="component" value="Unassembled WGS sequence"/>
</dbReference>
<evidence type="ECO:0000313" key="5">
    <source>
        <dbReference type="Proteomes" id="UP001274321"/>
    </source>
</evidence>
<dbReference type="RefSeq" id="WP_319844075.1">
    <property type="nucleotide sequence ID" value="NZ_JAXAFJ010000003.1"/>
</dbReference>
<keyword evidence="4" id="KW-0378">Hydrolase</keyword>
<evidence type="ECO:0000259" key="3">
    <source>
        <dbReference type="Pfam" id="PF01557"/>
    </source>
</evidence>
<dbReference type="InterPro" id="IPR036663">
    <property type="entry name" value="Fumarylacetoacetase_C_sf"/>
</dbReference>
<accession>A0ABU4RMA2</accession>
<keyword evidence="2" id="KW-0479">Metal-binding</keyword>
<proteinExistence type="inferred from homology"/>
<dbReference type="InterPro" id="IPR011234">
    <property type="entry name" value="Fumarylacetoacetase-like_C"/>
</dbReference>
<protein>
    <submittedName>
        <fullName evidence="4">Fumarylacetoacetate hydrolase family protein</fullName>
    </submittedName>
</protein>
<sequence>MKICRFGEAGLEKPGLIDAEGAVRDLSGILEDITPGTLSAAGLAALRQVDPASLPVVVGSPRLGVPFTGTQKYVGIGLNYRDHAREAGLAVPSEPIIFLKAPSAICGPNDDTLMPVGGEKLDWEVELGVVIGTTARNVAEDDALDHVAGYCVLNDVSERAFQMQSAQWDKGKGCDTFGPTGPWLVTRDEVEDPQDLELWLEVNGQRMQSSSTAQMIFGVAALISYASRYMTLVPGDIIATGTPSGVALGRPDAWLKPGDIVRLGVAGLGEQCQRVIG</sequence>
<keyword evidence="5" id="KW-1185">Reference proteome</keyword>
<dbReference type="InterPro" id="IPR051121">
    <property type="entry name" value="FAH"/>
</dbReference>
<feature type="domain" description="Fumarylacetoacetase-like C-terminal" evidence="3">
    <location>
        <begin position="73"/>
        <end position="275"/>
    </location>
</feature>
<organism evidence="4 5">
    <name type="scientific">Terrihabitans rhizophilus</name>
    <dbReference type="NCBI Taxonomy" id="3092662"/>
    <lineage>
        <taxon>Bacteria</taxon>
        <taxon>Pseudomonadati</taxon>
        <taxon>Pseudomonadota</taxon>
        <taxon>Alphaproteobacteria</taxon>
        <taxon>Hyphomicrobiales</taxon>
        <taxon>Terrihabitans</taxon>
    </lineage>
</organism>
<dbReference type="PANTHER" id="PTHR42796:SF4">
    <property type="entry name" value="FUMARYLACETOACETATE HYDROLASE DOMAIN-CONTAINING PROTEIN 2A"/>
    <property type="match status" value="1"/>
</dbReference>
<comment type="similarity">
    <text evidence="1">Belongs to the FAH family.</text>
</comment>
<dbReference type="SUPFAM" id="SSF56529">
    <property type="entry name" value="FAH"/>
    <property type="match status" value="1"/>
</dbReference>
<evidence type="ECO:0000256" key="1">
    <source>
        <dbReference type="ARBA" id="ARBA00010211"/>
    </source>
</evidence>
<name>A0ABU4RMA2_9HYPH</name>
<reference evidence="4 5" key="1">
    <citation type="submission" date="2023-11" db="EMBL/GenBank/DDBJ databases">
        <authorList>
            <person name="Bao R."/>
        </authorList>
    </citation>
    <scope>NUCLEOTIDE SEQUENCE [LARGE SCALE GENOMIC DNA]</scope>
    <source>
        <strain evidence="4 5">PJ23</strain>
    </source>
</reference>
<dbReference type="Gene3D" id="3.90.850.10">
    <property type="entry name" value="Fumarylacetoacetase-like, C-terminal domain"/>
    <property type="match status" value="1"/>
</dbReference>
<dbReference type="GO" id="GO:0016787">
    <property type="term" value="F:hydrolase activity"/>
    <property type="evidence" value="ECO:0007669"/>
    <property type="project" value="UniProtKB-KW"/>
</dbReference>
<dbReference type="EMBL" id="JAXAFJ010000003">
    <property type="protein sequence ID" value="MDX6805957.1"/>
    <property type="molecule type" value="Genomic_DNA"/>
</dbReference>